<dbReference type="InterPro" id="IPR043917">
    <property type="entry name" value="DUF5753"/>
</dbReference>
<organism evidence="2 3">
    <name type="scientific">Actinokineospora guangxiensis</name>
    <dbReference type="NCBI Taxonomy" id="1490288"/>
    <lineage>
        <taxon>Bacteria</taxon>
        <taxon>Bacillati</taxon>
        <taxon>Actinomycetota</taxon>
        <taxon>Actinomycetes</taxon>
        <taxon>Pseudonocardiales</taxon>
        <taxon>Pseudonocardiaceae</taxon>
        <taxon>Actinokineospora</taxon>
    </lineage>
</organism>
<dbReference type="EMBL" id="JBHSKF010000013">
    <property type="protein sequence ID" value="MFC5289904.1"/>
    <property type="molecule type" value="Genomic_DNA"/>
</dbReference>
<evidence type="ECO:0000259" key="1">
    <source>
        <dbReference type="SMART" id="SM00530"/>
    </source>
</evidence>
<feature type="domain" description="HTH cro/C1-type" evidence="1">
    <location>
        <begin position="18"/>
        <end position="74"/>
    </location>
</feature>
<dbReference type="RefSeq" id="WP_378249773.1">
    <property type="nucleotide sequence ID" value="NZ_JBHSKF010000013.1"/>
</dbReference>
<dbReference type="CDD" id="cd00093">
    <property type="entry name" value="HTH_XRE"/>
    <property type="match status" value="1"/>
</dbReference>
<evidence type="ECO:0000313" key="3">
    <source>
        <dbReference type="Proteomes" id="UP001596157"/>
    </source>
</evidence>
<dbReference type="SUPFAM" id="SSF47413">
    <property type="entry name" value="lambda repressor-like DNA-binding domains"/>
    <property type="match status" value="1"/>
</dbReference>
<dbReference type="Gene3D" id="1.10.260.40">
    <property type="entry name" value="lambda repressor-like DNA-binding domains"/>
    <property type="match status" value="1"/>
</dbReference>
<keyword evidence="3" id="KW-1185">Reference proteome</keyword>
<protein>
    <submittedName>
        <fullName evidence="2">Helix-turn-helix domain-containing protein</fullName>
    </submittedName>
</protein>
<accession>A0ABW0EUU5</accession>
<comment type="caution">
    <text evidence="2">The sequence shown here is derived from an EMBL/GenBank/DDBJ whole genome shotgun (WGS) entry which is preliminary data.</text>
</comment>
<dbReference type="InterPro" id="IPR001387">
    <property type="entry name" value="Cro/C1-type_HTH"/>
</dbReference>
<name>A0ABW0EUU5_9PSEU</name>
<dbReference type="Pfam" id="PF19054">
    <property type="entry name" value="DUF5753"/>
    <property type="match status" value="1"/>
</dbReference>
<gene>
    <name evidence="2" type="ORF">ACFPM7_22850</name>
</gene>
<dbReference type="Pfam" id="PF13560">
    <property type="entry name" value="HTH_31"/>
    <property type="match status" value="1"/>
</dbReference>
<dbReference type="SMART" id="SM00530">
    <property type="entry name" value="HTH_XRE"/>
    <property type="match status" value="1"/>
</dbReference>
<proteinExistence type="predicted"/>
<reference evidence="3" key="1">
    <citation type="journal article" date="2019" name="Int. J. Syst. Evol. Microbiol.">
        <title>The Global Catalogue of Microorganisms (GCM) 10K type strain sequencing project: providing services to taxonomists for standard genome sequencing and annotation.</title>
        <authorList>
            <consortium name="The Broad Institute Genomics Platform"/>
            <consortium name="The Broad Institute Genome Sequencing Center for Infectious Disease"/>
            <person name="Wu L."/>
            <person name="Ma J."/>
        </authorList>
    </citation>
    <scope>NUCLEOTIDE SEQUENCE [LARGE SCALE GENOMIC DNA]</scope>
    <source>
        <strain evidence="3">CCUG 59778</strain>
    </source>
</reference>
<dbReference type="InterPro" id="IPR010982">
    <property type="entry name" value="Lambda_DNA-bd_dom_sf"/>
</dbReference>
<dbReference type="Proteomes" id="UP001596157">
    <property type="component" value="Unassembled WGS sequence"/>
</dbReference>
<evidence type="ECO:0000313" key="2">
    <source>
        <dbReference type="EMBL" id="MFC5289904.1"/>
    </source>
</evidence>
<sequence length="289" mass="31627">MSGPRRPPQARDRLLGALLRTLRRQHTTMNLMDAAHAAQISSATLSRTENGRRHIEIEDVAVLLTLYGVPAAQRSELINEVRADIHHFGQWVRPFTGMSPDTALSSLETSAAAVTSWSTIAIPSLLHTQGYGIAAMIADGHPPDEAEDHWAARNDRQNALGSTDYTAYIHETALHTPHGGVAVLGEQLRHLAEAANRGVGVRVVRATDAVGLSGHSWTLLAFPDDPPVAHIRLHRSSVFLHGPESETYHRHTTRLRHVALSTADTGTYIRQVRARLGGDRRSLIALRQA</sequence>